<dbReference type="EMBL" id="ML976056">
    <property type="protein sequence ID" value="KAF1940886.1"/>
    <property type="molecule type" value="Genomic_DNA"/>
</dbReference>
<dbReference type="InterPro" id="IPR050148">
    <property type="entry name" value="Terpene_synthase-like"/>
</dbReference>
<keyword evidence="3" id="KW-1185">Reference proteome</keyword>
<protein>
    <submittedName>
        <fullName evidence="2">Ent-kaurene synthase</fullName>
    </submittedName>
</protein>
<dbReference type="PANTHER" id="PTHR31739">
    <property type="entry name" value="ENT-COPALYL DIPHOSPHATE SYNTHASE, CHLOROPLASTIC"/>
    <property type="match status" value="1"/>
</dbReference>
<dbReference type="GO" id="GO:0000287">
    <property type="term" value="F:magnesium ion binding"/>
    <property type="evidence" value="ECO:0007669"/>
    <property type="project" value="TreeGrafter"/>
</dbReference>
<dbReference type="InterPro" id="IPR008930">
    <property type="entry name" value="Terpenoid_cyclase/PrenylTrfase"/>
</dbReference>
<gene>
    <name evidence="2" type="ORF">EJ02DRAFT_494108</name>
</gene>
<dbReference type="GO" id="GO:0016102">
    <property type="term" value="P:diterpenoid biosynthetic process"/>
    <property type="evidence" value="ECO:0007669"/>
    <property type="project" value="TreeGrafter"/>
</dbReference>
<dbReference type="SUPFAM" id="SSF48239">
    <property type="entry name" value="Terpenoid cyclases/Protein prenyltransferases"/>
    <property type="match status" value="2"/>
</dbReference>
<evidence type="ECO:0000313" key="3">
    <source>
        <dbReference type="Proteomes" id="UP000800038"/>
    </source>
</evidence>
<organism evidence="2 3">
    <name type="scientific">Clathrospora elynae</name>
    <dbReference type="NCBI Taxonomy" id="706981"/>
    <lineage>
        <taxon>Eukaryota</taxon>
        <taxon>Fungi</taxon>
        <taxon>Dikarya</taxon>
        <taxon>Ascomycota</taxon>
        <taxon>Pezizomycotina</taxon>
        <taxon>Dothideomycetes</taxon>
        <taxon>Pleosporomycetidae</taxon>
        <taxon>Pleosporales</taxon>
        <taxon>Diademaceae</taxon>
        <taxon>Clathrospora</taxon>
    </lineage>
</organism>
<name>A0A6A5SQL5_9PLEO</name>
<dbReference type="Gene3D" id="1.50.10.20">
    <property type="match status" value="1"/>
</dbReference>
<dbReference type="GO" id="GO:0010333">
    <property type="term" value="F:terpene synthase activity"/>
    <property type="evidence" value="ECO:0007669"/>
    <property type="project" value="InterPro"/>
</dbReference>
<dbReference type="AlphaFoldDB" id="A0A6A5SQL5"/>
<dbReference type="PANTHER" id="PTHR31739:SF25">
    <property type="entry name" value="(E,E)-GERANYLLINALOOL SYNTHASE"/>
    <property type="match status" value="1"/>
</dbReference>
<dbReference type="OrthoDB" id="2343925at2759"/>
<accession>A0A6A5SQL5</accession>
<proteinExistence type="inferred from homology"/>
<comment type="similarity">
    <text evidence="1">Belongs to the terpene synthase family.</text>
</comment>
<reference evidence="2" key="1">
    <citation type="journal article" date="2020" name="Stud. Mycol.">
        <title>101 Dothideomycetes genomes: a test case for predicting lifestyles and emergence of pathogens.</title>
        <authorList>
            <person name="Haridas S."/>
            <person name="Albert R."/>
            <person name="Binder M."/>
            <person name="Bloem J."/>
            <person name="Labutti K."/>
            <person name="Salamov A."/>
            <person name="Andreopoulos B."/>
            <person name="Baker S."/>
            <person name="Barry K."/>
            <person name="Bills G."/>
            <person name="Bluhm B."/>
            <person name="Cannon C."/>
            <person name="Castanera R."/>
            <person name="Culley D."/>
            <person name="Daum C."/>
            <person name="Ezra D."/>
            <person name="Gonzalez J."/>
            <person name="Henrissat B."/>
            <person name="Kuo A."/>
            <person name="Liang C."/>
            <person name="Lipzen A."/>
            <person name="Lutzoni F."/>
            <person name="Magnuson J."/>
            <person name="Mondo S."/>
            <person name="Nolan M."/>
            <person name="Ohm R."/>
            <person name="Pangilinan J."/>
            <person name="Park H.-J."/>
            <person name="Ramirez L."/>
            <person name="Alfaro M."/>
            <person name="Sun H."/>
            <person name="Tritt A."/>
            <person name="Yoshinaga Y."/>
            <person name="Zwiers L.-H."/>
            <person name="Turgeon B."/>
            <person name="Goodwin S."/>
            <person name="Spatafora J."/>
            <person name="Crous P."/>
            <person name="Grigoriev I."/>
        </authorList>
    </citation>
    <scope>NUCLEOTIDE SEQUENCE</scope>
    <source>
        <strain evidence="2">CBS 161.51</strain>
    </source>
</reference>
<dbReference type="Gene3D" id="1.50.10.160">
    <property type="match status" value="1"/>
</dbReference>
<evidence type="ECO:0000256" key="1">
    <source>
        <dbReference type="ARBA" id="ARBA00006333"/>
    </source>
</evidence>
<evidence type="ECO:0000313" key="2">
    <source>
        <dbReference type="EMBL" id="KAF1940886.1"/>
    </source>
</evidence>
<sequence length="946" mass="105755">MSSAMDAIGPGNGLPCPKPNDFIEHVAQAYENLSRFSTFSATVYDTAWLSMIYKPYKPDVEPSLLFPGSFDYIVENQKNDGSWEAYGTSFDAIINSLAAILTMVVHSKKKPKASCNIRLDRRIANAKLGVQILLNEWKVEDTVHVGFEVLVIGLLRQLEDHGLRFTFPALPDLRDIYNQKMSKFSPKMIYARSQTTILHSLEALCGEVNFDELSHHCTETTGILGSPAATAAYLINASEWDLQAVKYLESVVEAYGGSGKVPSAFPTSTFELSWALSSLLPSMANREILSPAVLDKFSVFFGEIMKVQDGLVGFSPGILPDADDTARVLMTLKCLGKPMEPTPMIRHFENESHFKTYHLERNPSFSANCNVLLALLQAEDVDQYLTQVEKTSAFLLQEWEAGGVTDKWNIAPQYPALLLSEALITILKRYAAAELQGLPADTVLKRIPLVICQILLQILQDQQDDGSWNGSLEQTSYSVRTLAHCLCLPWNSILQATLMRSFTTGRSFIAMNYPQLESNHYLWVEKTTYQSAMLKTAYCSLAVHTPAEEHTWTEVISDIFYASEKKSKQLGGLLASLPIFAHSPFVSIDLVVLEASISGLYLKDSRHSIMERDLIPMSKDKYLEIIPLIWVTCNHVSSHVLPPNVIRDMCVISMLIYQIDELMESVVAEFPISQIDYLEGMLQDEGNGDGPRKRRKISMKGVKNGHHNGDSNGYVSALGPVVEAIRKFIAQVCQHPAVVRSPLCVQKSLALEVHRFLLGHIAHIKDNCSLRPSKSYGQQANGNTPDHSPPRDYYKWVHSTGSDDTSCPFAFQYFACLISAAESYCFQGPQALYYGQALAFHLSAMCRQYNDFGSATRDRAEGNLNSMDFEEFRERTEDDGQVDEDMKENLIKIAEFERASMELALGKLGSVVDDAEVMRKLQVYVDVTDTFGQIYVVKDFSSQRTK</sequence>
<dbReference type="Proteomes" id="UP000800038">
    <property type="component" value="Unassembled WGS sequence"/>
</dbReference>